<keyword evidence="3" id="KW-1185">Reference proteome</keyword>
<dbReference type="PROSITE" id="PS51257">
    <property type="entry name" value="PROKAR_LIPOPROTEIN"/>
    <property type="match status" value="1"/>
</dbReference>
<dbReference type="Proteomes" id="UP000217785">
    <property type="component" value="Unassembled WGS sequence"/>
</dbReference>
<evidence type="ECO:0000256" key="1">
    <source>
        <dbReference type="SAM" id="SignalP"/>
    </source>
</evidence>
<feature type="signal peptide" evidence="1">
    <location>
        <begin position="1"/>
        <end position="22"/>
    </location>
</feature>
<reference evidence="3" key="1">
    <citation type="submission" date="2017-07" db="EMBL/GenBank/DDBJ databases">
        <title>Draft genome sequence of Effusibacillus lacus strain skLN1.</title>
        <authorList>
            <person name="Watanabe M."/>
            <person name="Kojima H."/>
            <person name="Fukui M."/>
        </authorList>
    </citation>
    <scope>NUCLEOTIDE SEQUENCE [LARGE SCALE GENOMIC DNA]</scope>
    <source>
        <strain evidence="3">skLN1</strain>
    </source>
</reference>
<dbReference type="RefSeq" id="WP_231705879.1">
    <property type="nucleotide sequence ID" value="NZ_BDUF01000109.1"/>
</dbReference>
<gene>
    <name evidence="2" type="ORF">EFBL_3428</name>
</gene>
<dbReference type="EMBL" id="BDUF01000109">
    <property type="protein sequence ID" value="GAX91737.1"/>
    <property type="molecule type" value="Genomic_DNA"/>
</dbReference>
<dbReference type="Pfam" id="PF01547">
    <property type="entry name" value="SBP_bac_1"/>
    <property type="match status" value="1"/>
</dbReference>
<dbReference type="Gene3D" id="3.40.190.10">
    <property type="entry name" value="Periplasmic binding protein-like II"/>
    <property type="match status" value="2"/>
</dbReference>
<dbReference type="PANTHER" id="PTHR43649">
    <property type="entry name" value="ARABINOSE-BINDING PROTEIN-RELATED"/>
    <property type="match status" value="1"/>
</dbReference>
<dbReference type="InterPro" id="IPR050490">
    <property type="entry name" value="Bact_solute-bd_prot1"/>
</dbReference>
<evidence type="ECO:0000313" key="2">
    <source>
        <dbReference type="EMBL" id="GAX91737.1"/>
    </source>
</evidence>
<dbReference type="InterPro" id="IPR006059">
    <property type="entry name" value="SBP"/>
</dbReference>
<organism evidence="2 3">
    <name type="scientific">Effusibacillus lacus</name>
    <dbReference type="NCBI Taxonomy" id="1348429"/>
    <lineage>
        <taxon>Bacteria</taxon>
        <taxon>Bacillati</taxon>
        <taxon>Bacillota</taxon>
        <taxon>Bacilli</taxon>
        <taxon>Bacillales</taxon>
        <taxon>Alicyclobacillaceae</taxon>
        <taxon>Effusibacillus</taxon>
    </lineage>
</organism>
<comment type="caution">
    <text evidence="2">The sequence shown here is derived from an EMBL/GenBank/DDBJ whole genome shotgun (WGS) entry which is preliminary data.</text>
</comment>
<dbReference type="SUPFAM" id="SSF53850">
    <property type="entry name" value="Periplasmic binding protein-like II"/>
    <property type="match status" value="1"/>
</dbReference>
<proteinExistence type="predicted"/>
<dbReference type="AlphaFoldDB" id="A0A292YKV4"/>
<protein>
    <submittedName>
        <fullName evidence="2">Sugar ABC transporter substrate-binding protein</fullName>
    </submittedName>
</protein>
<dbReference type="PANTHER" id="PTHR43649:SF12">
    <property type="entry name" value="DIACETYLCHITOBIOSE BINDING PROTEIN DASA"/>
    <property type="match status" value="1"/>
</dbReference>
<keyword evidence="1" id="KW-0732">Signal</keyword>
<evidence type="ECO:0000313" key="3">
    <source>
        <dbReference type="Proteomes" id="UP000217785"/>
    </source>
</evidence>
<feature type="chain" id="PRO_5039013656" evidence="1">
    <location>
        <begin position="23"/>
        <end position="427"/>
    </location>
</feature>
<accession>A0A292YKV4</accession>
<name>A0A292YKV4_9BACL</name>
<sequence>MKNSSKLMAASLAVAMTVAGIAGCSSKDAGTNAGGEKKENVKLTMTSWRVEDTKQYEKIIEEFKKANPGIDIEFKAQKATEYDTILDTALKGGQAADIIQLRPYSGATKIADAGYLEPLDSLKGISNIDASYYEAAKGSDGKIYGIPLSTNTTQIYYNKKLFEKAGVSVPKTWDELVQVAKTLKEKKITPFALGAKDGWILSLTHATIGPDVYGGKDFVQKVLKGETNFKDAKFVDSIKRFNDLTPYFPENFTGLSATDGQALFFTEQAAMYIGGSFDLQPIRDKNKNLDFDFFPCPPASSGGKGTITTWVDGSFGVNKNSKHKAEAMKFMEFMTTKEFGQLFADNLGRVSAVKGVTPKDPMVKKMAEYSETIGTPYMILIHFAQGNPSTKKTLENELQGMFLKQATPEQVAQKVQESANSWFKPKK</sequence>